<organism evidence="2 3">
    <name type="scientific">Batillaria attramentaria</name>
    <dbReference type="NCBI Taxonomy" id="370345"/>
    <lineage>
        <taxon>Eukaryota</taxon>
        <taxon>Metazoa</taxon>
        <taxon>Spiralia</taxon>
        <taxon>Lophotrochozoa</taxon>
        <taxon>Mollusca</taxon>
        <taxon>Gastropoda</taxon>
        <taxon>Caenogastropoda</taxon>
        <taxon>Sorbeoconcha</taxon>
        <taxon>Cerithioidea</taxon>
        <taxon>Batillariidae</taxon>
        <taxon>Batillaria</taxon>
    </lineage>
</organism>
<feature type="compositionally biased region" description="Polar residues" evidence="1">
    <location>
        <begin position="31"/>
        <end position="41"/>
    </location>
</feature>
<proteinExistence type="predicted"/>
<evidence type="ECO:0000313" key="3">
    <source>
        <dbReference type="Proteomes" id="UP001519460"/>
    </source>
</evidence>
<comment type="caution">
    <text evidence="2">The sequence shown here is derived from an EMBL/GenBank/DDBJ whole genome shotgun (WGS) entry which is preliminary data.</text>
</comment>
<feature type="non-terminal residue" evidence="2">
    <location>
        <position position="1"/>
    </location>
</feature>
<protein>
    <submittedName>
        <fullName evidence="2">Uncharacterized protein</fullName>
    </submittedName>
</protein>
<dbReference type="Proteomes" id="UP001519460">
    <property type="component" value="Unassembled WGS sequence"/>
</dbReference>
<name>A0ABD0L6Y6_9CAEN</name>
<dbReference type="AlphaFoldDB" id="A0ABD0L6Y6"/>
<keyword evidence="3" id="KW-1185">Reference proteome</keyword>
<feature type="compositionally biased region" description="Polar residues" evidence="1">
    <location>
        <begin position="12"/>
        <end position="24"/>
    </location>
</feature>
<reference evidence="2 3" key="1">
    <citation type="journal article" date="2023" name="Sci. Data">
        <title>Genome assembly of the Korean intertidal mud-creeper Batillaria attramentaria.</title>
        <authorList>
            <person name="Patra A.K."/>
            <person name="Ho P.T."/>
            <person name="Jun S."/>
            <person name="Lee S.J."/>
            <person name="Kim Y."/>
            <person name="Won Y.J."/>
        </authorList>
    </citation>
    <scope>NUCLEOTIDE SEQUENCE [LARGE SCALE GENOMIC DNA]</scope>
    <source>
        <strain evidence="2">Wonlab-2016</strain>
    </source>
</reference>
<evidence type="ECO:0000313" key="2">
    <source>
        <dbReference type="EMBL" id="KAK7495073.1"/>
    </source>
</evidence>
<accession>A0ABD0L6Y6</accession>
<dbReference type="EMBL" id="JACVVK020000078">
    <property type="protein sequence ID" value="KAK7495073.1"/>
    <property type="molecule type" value="Genomic_DNA"/>
</dbReference>
<feature type="region of interest" description="Disordered" evidence="1">
    <location>
        <begin position="1"/>
        <end position="52"/>
    </location>
</feature>
<evidence type="ECO:0000256" key="1">
    <source>
        <dbReference type="SAM" id="MobiDB-lite"/>
    </source>
</evidence>
<gene>
    <name evidence="2" type="ORF">BaRGS_00013713</name>
</gene>
<sequence>TIGSADVIGNPAQAQGLQLLSSYSEPDKNTPTDSEMTSDTSAGKRAPLSQTF</sequence>